<gene>
    <name evidence="1" type="ORF">AMJ52_05720</name>
</gene>
<organism evidence="1 2">
    <name type="scientific">candidate division TA06 bacterium DG_78</name>
    <dbReference type="NCBI Taxonomy" id="1703772"/>
    <lineage>
        <taxon>Bacteria</taxon>
        <taxon>Bacteria division TA06</taxon>
    </lineage>
</organism>
<evidence type="ECO:0008006" key="3">
    <source>
        <dbReference type="Google" id="ProtNLM"/>
    </source>
</evidence>
<dbReference type="InterPro" id="IPR011004">
    <property type="entry name" value="Trimer_LpxA-like_sf"/>
</dbReference>
<dbReference type="SUPFAM" id="SSF51161">
    <property type="entry name" value="Trimeric LpxA-like enzymes"/>
    <property type="match status" value="1"/>
</dbReference>
<comment type="caution">
    <text evidence="1">The sequence shown here is derived from an EMBL/GenBank/DDBJ whole genome shotgun (WGS) entry which is preliminary data.</text>
</comment>
<evidence type="ECO:0000313" key="2">
    <source>
        <dbReference type="Proteomes" id="UP000051012"/>
    </source>
</evidence>
<accession>A0A0S7YDT3</accession>
<dbReference type="Proteomes" id="UP000051012">
    <property type="component" value="Unassembled WGS sequence"/>
</dbReference>
<dbReference type="InterPro" id="IPR050179">
    <property type="entry name" value="Trans_hexapeptide_repeat"/>
</dbReference>
<dbReference type="Gene3D" id="2.160.10.10">
    <property type="entry name" value="Hexapeptide repeat proteins"/>
    <property type="match status" value="1"/>
</dbReference>
<dbReference type="AlphaFoldDB" id="A0A0S7YDT3"/>
<proteinExistence type="predicted"/>
<feature type="non-terminal residue" evidence="1">
    <location>
        <position position="145"/>
    </location>
</feature>
<name>A0A0S7YDT3_UNCT6</name>
<sequence length="145" mass="15958">MIYRNVKLGKNIIIQDDVFIGLPSREFLSKTEKEWPATIIGDSAVIRSGTNIYCGVEIGDRFQTGHNVLIRENTVIGSNVRIGTNSIIDGKTVIGSNVNMQSMVYIPINTVIGDFVFIGPNAVFTNDKYPVRVDVELVGPRICKG</sequence>
<dbReference type="EMBL" id="LJNI01000065">
    <property type="protein sequence ID" value="KPJ72623.1"/>
    <property type="molecule type" value="Genomic_DNA"/>
</dbReference>
<protein>
    <recommendedName>
        <fullName evidence="3">Acetyltransferase</fullName>
    </recommendedName>
</protein>
<dbReference type="InterPro" id="IPR001451">
    <property type="entry name" value="Hexapep"/>
</dbReference>
<dbReference type="PANTHER" id="PTHR43300">
    <property type="entry name" value="ACETYLTRANSFERASE"/>
    <property type="match status" value="1"/>
</dbReference>
<dbReference type="Pfam" id="PF00132">
    <property type="entry name" value="Hexapep"/>
    <property type="match status" value="1"/>
</dbReference>
<reference evidence="1 2" key="1">
    <citation type="journal article" date="2015" name="Microbiome">
        <title>Genomic resolution of linkages in carbon, nitrogen, and sulfur cycling among widespread estuary sediment bacteria.</title>
        <authorList>
            <person name="Baker B.J."/>
            <person name="Lazar C.S."/>
            <person name="Teske A.P."/>
            <person name="Dick G.J."/>
        </authorList>
    </citation>
    <scope>NUCLEOTIDE SEQUENCE [LARGE SCALE GENOMIC DNA]</scope>
    <source>
        <strain evidence="1">DG_78</strain>
    </source>
</reference>
<evidence type="ECO:0000313" key="1">
    <source>
        <dbReference type="EMBL" id="KPJ72623.1"/>
    </source>
</evidence>